<organism evidence="1 2">
    <name type="scientific">Kribbella hippodromi</name>
    <dbReference type="NCBI Taxonomy" id="434347"/>
    <lineage>
        <taxon>Bacteria</taxon>
        <taxon>Bacillati</taxon>
        <taxon>Actinomycetota</taxon>
        <taxon>Actinomycetes</taxon>
        <taxon>Propionibacteriales</taxon>
        <taxon>Kribbellaceae</taxon>
        <taxon>Kribbella</taxon>
    </lineage>
</organism>
<dbReference type="Proteomes" id="UP001501705">
    <property type="component" value="Unassembled WGS sequence"/>
</dbReference>
<accession>A0ABP4PBS2</accession>
<sequence length="107" mass="11359">MLKLDTNLLAELGLGALDPESKKALLEHMYSTLELRVGELLMSTLSDASVAEFEELMEAGDEEATLAWLEATCPDYREAVNAVFADLKAEITGSAAAILAAEPDAGS</sequence>
<dbReference type="EMBL" id="BAAAPH010000010">
    <property type="protein sequence ID" value="GAA1574729.1"/>
    <property type="molecule type" value="Genomic_DNA"/>
</dbReference>
<proteinExistence type="predicted"/>
<evidence type="ECO:0000313" key="1">
    <source>
        <dbReference type="EMBL" id="GAA1574729.1"/>
    </source>
</evidence>
<dbReference type="InterPro" id="IPR043722">
    <property type="entry name" value="DUF5663"/>
</dbReference>
<protein>
    <submittedName>
        <fullName evidence="1">Uncharacterized protein</fullName>
    </submittedName>
</protein>
<evidence type="ECO:0000313" key="2">
    <source>
        <dbReference type="Proteomes" id="UP001501705"/>
    </source>
</evidence>
<dbReference type="Pfam" id="PF18908">
    <property type="entry name" value="DUF5663"/>
    <property type="match status" value="1"/>
</dbReference>
<name>A0ABP4PBS2_9ACTN</name>
<dbReference type="RefSeq" id="WP_344234564.1">
    <property type="nucleotide sequence ID" value="NZ_BAAAPH010000010.1"/>
</dbReference>
<reference evidence="2" key="1">
    <citation type="journal article" date="2019" name="Int. J. Syst. Evol. Microbiol.">
        <title>The Global Catalogue of Microorganisms (GCM) 10K type strain sequencing project: providing services to taxonomists for standard genome sequencing and annotation.</title>
        <authorList>
            <consortium name="The Broad Institute Genomics Platform"/>
            <consortium name="The Broad Institute Genome Sequencing Center for Infectious Disease"/>
            <person name="Wu L."/>
            <person name="Ma J."/>
        </authorList>
    </citation>
    <scope>NUCLEOTIDE SEQUENCE [LARGE SCALE GENOMIC DNA]</scope>
    <source>
        <strain evidence="2">JCM 15572</strain>
    </source>
</reference>
<gene>
    <name evidence="1" type="ORF">GCM10009804_34440</name>
</gene>
<comment type="caution">
    <text evidence="1">The sequence shown here is derived from an EMBL/GenBank/DDBJ whole genome shotgun (WGS) entry which is preliminary data.</text>
</comment>
<keyword evidence="2" id="KW-1185">Reference proteome</keyword>